<sequence>MSEPRFPDPDRSWAVLIGADRFPVAADLPDIPAVRENLSSLQAVLTDPHVGTLPQCLRVDKEATATDVGAALKEAAEAATDVLLVYYAGHGLVDDLGRLYLALAGTDPGRPGYSAVPVELIKRDLAVSSAATRLLILDCCFSGRAIEAMSAPDGLVAGQLAIAGSYTLTSTTANTPAYAPAGETHTAFTGALLRALERPEPLALDQIYDQVDHELAERGLPRPQRRAGNAAGNLALARGGTRRPEPTPAPTDENSFTGQPPYGPVARRSMTTIGIALLLLVPVTSWFSWQRQNWGVLLAFATIELLAGLGAIQEAKNRPRTLTIGRSSLTAERGSRLELRLSWTDIAHLGVMTHHTRKKEFQVLLIRLQPGVPPQTTTGFDPISGRWLRAPYEKLGYIAVIMVGIDPRKVRTAVRWHTTRRLYRTERELFDLDPGLASTTAKLRQWAPSRNPRPND</sequence>
<name>A0A3A9Y4S2_9ACTN</name>
<feature type="compositionally biased region" description="Low complexity" evidence="1">
    <location>
        <begin position="226"/>
        <end position="239"/>
    </location>
</feature>
<reference evidence="3 4" key="1">
    <citation type="submission" date="2018-09" db="EMBL/GenBank/DDBJ databases">
        <title>Micromonospora sp. nov. MS1-9, isolated from a root of Musa sp.</title>
        <authorList>
            <person name="Kuncharoen N."/>
            <person name="Kudo T."/>
            <person name="Ohkuma M."/>
            <person name="Yuki M."/>
            <person name="Tanasupawat S."/>
        </authorList>
    </citation>
    <scope>NUCLEOTIDE SEQUENCE [LARGE SCALE GENOMIC DNA]</scope>
    <source>
        <strain evidence="3 4">MS1-9</strain>
    </source>
</reference>
<dbReference type="EMBL" id="RAZT01000006">
    <property type="protein sequence ID" value="RKN32348.1"/>
    <property type="molecule type" value="Genomic_DNA"/>
</dbReference>
<dbReference type="AlphaFoldDB" id="A0A3A9Y4S2"/>
<evidence type="ECO:0000313" key="4">
    <source>
        <dbReference type="Proteomes" id="UP000275865"/>
    </source>
</evidence>
<dbReference type="Pfam" id="PF00656">
    <property type="entry name" value="Peptidase_C14"/>
    <property type="match status" value="1"/>
</dbReference>
<dbReference type="NCBIfam" id="NF047832">
    <property type="entry name" value="caspase_w_EACC1"/>
    <property type="match status" value="1"/>
</dbReference>
<dbReference type="Proteomes" id="UP000275865">
    <property type="component" value="Unassembled WGS sequence"/>
</dbReference>
<dbReference type="Gene3D" id="3.40.50.1460">
    <property type="match status" value="1"/>
</dbReference>
<evidence type="ECO:0000259" key="2">
    <source>
        <dbReference type="Pfam" id="PF00656"/>
    </source>
</evidence>
<dbReference type="SUPFAM" id="SSF52129">
    <property type="entry name" value="Caspase-like"/>
    <property type="match status" value="1"/>
</dbReference>
<gene>
    <name evidence="3" type="ORF">D7044_13945</name>
</gene>
<accession>A0A3A9Y4S2</accession>
<dbReference type="InterPro" id="IPR029030">
    <property type="entry name" value="Caspase-like_dom_sf"/>
</dbReference>
<dbReference type="RefSeq" id="WP_120689161.1">
    <property type="nucleotide sequence ID" value="NZ_RAZT01000006.1"/>
</dbReference>
<dbReference type="GO" id="GO:0004197">
    <property type="term" value="F:cysteine-type endopeptidase activity"/>
    <property type="evidence" value="ECO:0007669"/>
    <property type="project" value="InterPro"/>
</dbReference>
<dbReference type="InterPro" id="IPR011600">
    <property type="entry name" value="Pept_C14_caspase"/>
</dbReference>
<comment type="caution">
    <text evidence="3">The sequence shown here is derived from an EMBL/GenBank/DDBJ whole genome shotgun (WGS) entry which is preliminary data.</text>
</comment>
<evidence type="ECO:0000313" key="3">
    <source>
        <dbReference type="EMBL" id="RKN32348.1"/>
    </source>
</evidence>
<organism evidence="3 4">
    <name type="scientific">Micromonospora musae</name>
    <dbReference type="NCBI Taxonomy" id="1894970"/>
    <lineage>
        <taxon>Bacteria</taxon>
        <taxon>Bacillati</taxon>
        <taxon>Actinomycetota</taxon>
        <taxon>Actinomycetes</taxon>
        <taxon>Micromonosporales</taxon>
        <taxon>Micromonosporaceae</taxon>
        <taxon>Micromonospora</taxon>
    </lineage>
</organism>
<evidence type="ECO:0000256" key="1">
    <source>
        <dbReference type="SAM" id="MobiDB-lite"/>
    </source>
</evidence>
<feature type="domain" description="Peptidase C14 caspase" evidence="2">
    <location>
        <begin position="11"/>
        <end position="218"/>
    </location>
</feature>
<protein>
    <recommendedName>
        <fullName evidence="2">Peptidase C14 caspase domain-containing protein</fullName>
    </recommendedName>
</protein>
<dbReference type="GO" id="GO:0006508">
    <property type="term" value="P:proteolysis"/>
    <property type="evidence" value="ECO:0007669"/>
    <property type="project" value="InterPro"/>
</dbReference>
<proteinExistence type="predicted"/>
<feature type="region of interest" description="Disordered" evidence="1">
    <location>
        <begin position="219"/>
        <end position="262"/>
    </location>
</feature>